<reference evidence="2 3" key="1">
    <citation type="journal article" date="2016" name="DNA Res.">
        <title>The draft genome of MD-2 pineapple using hybrid error correction of long reads.</title>
        <authorList>
            <person name="Redwan R.M."/>
            <person name="Saidin A."/>
            <person name="Kumar S.V."/>
        </authorList>
    </citation>
    <scope>NUCLEOTIDE SEQUENCE [LARGE SCALE GENOMIC DNA]</scope>
    <source>
        <strain evidence="3">cv. MD2</strain>
        <tissue evidence="2">Leaf</tissue>
    </source>
</reference>
<protein>
    <submittedName>
        <fullName evidence="2">Uncharacterized protein</fullName>
    </submittedName>
</protein>
<evidence type="ECO:0000313" key="3">
    <source>
        <dbReference type="Proteomes" id="UP000092600"/>
    </source>
</evidence>
<keyword evidence="1" id="KW-1133">Transmembrane helix</keyword>
<proteinExistence type="predicted"/>
<name>A0A199UHL3_ANACO</name>
<gene>
    <name evidence="2" type="ORF">ACMD2_19722</name>
</gene>
<evidence type="ECO:0000313" key="2">
    <source>
        <dbReference type="EMBL" id="OAY64377.1"/>
    </source>
</evidence>
<evidence type="ECO:0000256" key="1">
    <source>
        <dbReference type="SAM" id="Phobius"/>
    </source>
</evidence>
<keyword evidence="1" id="KW-0812">Transmembrane</keyword>
<organism evidence="2 3">
    <name type="scientific">Ananas comosus</name>
    <name type="common">Pineapple</name>
    <name type="synonym">Ananas ananas</name>
    <dbReference type="NCBI Taxonomy" id="4615"/>
    <lineage>
        <taxon>Eukaryota</taxon>
        <taxon>Viridiplantae</taxon>
        <taxon>Streptophyta</taxon>
        <taxon>Embryophyta</taxon>
        <taxon>Tracheophyta</taxon>
        <taxon>Spermatophyta</taxon>
        <taxon>Magnoliopsida</taxon>
        <taxon>Liliopsida</taxon>
        <taxon>Poales</taxon>
        <taxon>Bromeliaceae</taxon>
        <taxon>Bromelioideae</taxon>
        <taxon>Ananas</taxon>
    </lineage>
</organism>
<accession>A0A199UHL3</accession>
<comment type="caution">
    <text evidence="2">The sequence shown here is derived from an EMBL/GenBank/DDBJ whole genome shotgun (WGS) entry which is preliminary data.</text>
</comment>
<feature type="transmembrane region" description="Helical" evidence="1">
    <location>
        <begin position="17"/>
        <end position="36"/>
    </location>
</feature>
<dbReference type="EMBL" id="LSRQ01007943">
    <property type="protein sequence ID" value="OAY64377.1"/>
    <property type="molecule type" value="Genomic_DNA"/>
</dbReference>
<sequence>MEVVGSVILMNGNYLELFLILTLVHLQFVLVSFTGFGRCNGI</sequence>
<keyword evidence="1" id="KW-0472">Membrane</keyword>
<dbReference type="AlphaFoldDB" id="A0A199UHL3"/>
<dbReference type="Proteomes" id="UP000092600">
    <property type="component" value="Unassembled WGS sequence"/>
</dbReference>